<keyword evidence="1" id="KW-0812">Transmembrane</keyword>
<comment type="caution">
    <text evidence="2">The sequence shown here is derived from an EMBL/GenBank/DDBJ whole genome shotgun (WGS) entry which is preliminary data.</text>
</comment>
<protein>
    <submittedName>
        <fullName evidence="2">Uncharacterized protein</fullName>
    </submittedName>
</protein>
<evidence type="ECO:0000256" key="1">
    <source>
        <dbReference type="SAM" id="Phobius"/>
    </source>
</evidence>
<organism evidence="2">
    <name type="scientific">Tanacetum cinerariifolium</name>
    <name type="common">Dalmatian daisy</name>
    <name type="synonym">Chrysanthemum cinerariifolium</name>
    <dbReference type="NCBI Taxonomy" id="118510"/>
    <lineage>
        <taxon>Eukaryota</taxon>
        <taxon>Viridiplantae</taxon>
        <taxon>Streptophyta</taxon>
        <taxon>Embryophyta</taxon>
        <taxon>Tracheophyta</taxon>
        <taxon>Spermatophyta</taxon>
        <taxon>Magnoliopsida</taxon>
        <taxon>eudicotyledons</taxon>
        <taxon>Gunneridae</taxon>
        <taxon>Pentapetalae</taxon>
        <taxon>asterids</taxon>
        <taxon>campanulids</taxon>
        <taxon>Asterales</taxon>
        <taxon>Asteraceae</taxon>
        <taxon>Asteroideae</taxon>
        <taxon>Anthemideae</taxon>
        <taxon>Anthemidinae</taxon>
        <taxon>Tanacetum</taxon>
    </lineage>
</organism>
<feature type="non-terminal residue" evidence="2">
    <location>
        <position position="1"/>
    </location>
</feature>
<sequence>GDFRRADLQAMGCGGMVGFFFVVVFYAGGFRFLEGEKESVVLSEVVCQLTHDNVLFFGGSSGVFKDLL</sequence>
<evidence type="ECO:0000313" key="2">
    <source>
        <dbReference type="EMBL" id="GFD37485.1"/>
    </source>
</evidence>
<keyword evidence="1" id="KW-1133">Transmembrane helix</keyword>
<accession>A0A699VPE4</accession>
<name>A0A699VPE4_TANCI</name>
<dbReference type="EMBL" id="BKCJ011486602">
    <property type="protein sequence ID" value="GFD37485.1"/>
    <property type="molecule type" value="Genomic_DNA"/>
</dbReference>
<dbReference type="AlphaFoldDB" id="A0A699VPE4"/>
<keyword evidence="1" id="KW-0472">Membrane</keyword>
<feature type="transmembrane region" description="Helical" evidence="1">
    <location>
        <begin position="12"/>
        <end position="33"/>
    </location>
</feature>
<gene>
    <name evidence="2" type="ORF">Tci_909454</name>
</gene>
<reference evidence="2" key="1">
    <citation type="journal article" date="2019" name="Sci. Rep.">
        <title>Draft genome of Tanacetum cinerariifolium, the natural source of mosquito coil.</title>
        <authorList>
            <person name="Yamashiro T."/>
            <person name="Shiraishi A."/>
            <person name="Satake H."/>
            <person name="Nakayama K."/>
        </authorList>
    </citation>
    <scope>NUCLEOTIDE SEQUENCE</scope>
</reference>
<proteinExistence type="predicted"/>